<dbReference type="Proteomes" id="UP001499987">
    <property type="component" value="Unassembled WGS sequence"/>
</dbReference>
<evidence type="ECO:0000313" key="2">
    <source>
        <dbReference type="EMBL" id="GAA1094105.1"/>
    </source>
</evidence>
<name>A0ABP4E9J2_9ACTN</name>
<dbReference type="Gene3D" id="3.40.50.150">
    <property type="entry name" value="Vaccinia Virus protein VP39"/>
    <property type="match status" value="1"/>
</dbReference>
<dbReference type="GO" id="GO:0032259">
    <property type="term" value="P:methylation"/>
    <property type="evidence" value="ECO:0007669"/>
    <property type="project" value="UniProtKB-KW"/>
</dbReference>
<sequence length="264" mass="27764">MAFDGSIPGAYQQYMVPLLFRPYARDLAARLTADRPARVLETAAGTGAVTRELAAVLPGSTGIVSTDLSGPMIELAAASHTGRPVDFRQADALDLSFPDGSFDAVVCQFGAMFFPDKPRAFAEARRVLRPGGVLLFNVWDHIAANEFAATAAATVAALVPEDPPDFMARIPYGYHDHVAIARDVGAGGFEAPRIESVEARSRAGSAVEVATAFCHGTPMRDEIEARPGISLAEATDAVASAIEQRFGGGPVVGAMRAHVVTAVR</sequence>
<dbReference type="PANTHER" id="PTHR43591">
    <property type="entry name" value="METHYLTRANSFERASE"/>
    <property type="match status" value="1"/>
</dbReference>
<reference evidence="3" key="1">
    <citation type="journal article" date="2019" name="Int. J. Syst. Evol. Microbiol.">
        <title>The Global Catalogue of Microorganisms (GCM) 10K type strain sequencing project: providing services to taxonomists for standard genome sequencing and annotation.</title>
        <authorList>
            <consortium name="The Broad Institute Genomics Platform"/>
            <consortium name="The Broad Institute Genome Sequencing Center for Infectious Disease"/>
            <person name="Wu L."/>
            <person name="Ma J."/>
        </authorList>
    </citation>
    <scope>NUCLEOTIDE SEQUENCE [LARGE SCALE GENOMIC DNA]</scope>
    <source>
        <strain evidence="3">JCM 13002</strain>
    </source>
</reference>
<dbReference type="Pfam" id="PF08241">
    <property type="entry name" value="Methyltransf_11"/>
    <property type="match status" value="1"/>
</dbReference>
<dbReference type="InterPro" id="IPR029063">
    <property type="entry name" value="SAM-dependent_MTases_sf"/>
</dbReference>
<proteinExistence type="predicted"/>
<accession>A0ABP4E9J2</accession>
<dbReference type="SUPFAM" id="SSF53335">
    <property type="entry name" value="S-adenosyl-L-methionine-dependent methyltransferases"/>
    <property type="match status" value="1"/>
</dbReference>
<dbReference type="GO" id="GO:0008168">
    <property type="term" value="F:methyltransferase activity"/>
    <property type="evidence" value="ECO:0007669"/>
    <property type="project" value="UniProtKB-KW"/>
</dbReference>
<protein>
    <submittedName>
        <fullName evidence="2">Methyltransferase domain-containing protein</fullName>
    </submittedName>
</protein>
<keyword evidence="2" id="KW-0808">Transferase</keyword>
<dbReference type="EMBL" id="BAAALD010000040">
    <property type="protein sequence ID" value="GAA1094105.1"/>
    <property type="molecule type" value="Genomic_DNA"/>
</dbReference>
<evidence type="ECO:0000313" key="3">
    <source>
        <dbReference type="Proteomes" id="UP001499987"/>
    </source>
</evidence>
<organism evidence="2 3">
    <name type="scientific">Kitasatospora arboriphila</name>
    <dbReference type="NCBI Taxonomy" id="258052"/>
    <lineage>
        <taxon>Bacteria</taxon>
        <taxon>Bacillati</taxon>
        <taxon>Actinomycetota</taxon>
        <taxon>Actinomycetes</taxon>
        <taxon>Kitasatosporales</taxon>
        <taxon>Streptomycetaceae</taxon>
        <taxon>Kitasatospora</taxon>
    </lineage>
</organism>
<dbReference type="InterPro" id="IPR013216">
    <property type="entry name" value="Methyltransf_11"/>
</dbReference>
<keyword evidence="2" id="KW-0489">Methyltransferase</keyword>
<dbReference type="RefSeq" id="WP_344625199.1">
    <property type="nucleotide sequence ID" value="NZ_BAAALD010000040.1"/>
</dbReference>
<dbReference type="CDD" id="cd02440">
    <property type="entry name" value="AdoMet_MTases"/>
    <property type="match status" value="1"/>
</dbReference>
<gene>
    <name evidence="2" type="ORF">GCM10009663_42020</name>
</gene>
<evidence type="ECO:0000259" key="1">
    <source>
        <dbReference type="Pfam" id="PF08241"/>
    </source>
</evidence>
<keyword evidence="3" id="KW-1185">Reference proteome</keyword>
<feature type="domain" description="Methyltransferase type 11" evidence="1">
    <location>
        <begin position="40"/>
        <end position="136"/>
    </location>
</feature>
<comment type="caution">
    <text evidence="2">The sequence shown here is derived from an EMBL/GenBank/DDBJ whole genome shotgun (WGS) entry which is preliminary data.</text>
</comment>